<feature type="region of interest" description="Disordered" evidence="1">
    <location>
        <begin position="1"/>
        <end position="50"/>
    </location>
</feature>
<dbReference type="STRING" id="983920.Y88_2342"/>
<protein>
    <submittedName>
        <fullName evidence="2">Uncharacterized protein</fullName>
    </submittedName>
</protein>
<proteinExistence type="predicted"/>
<evidence type="ECO:0000256" key="1">
    <source>
        <dbReference type="SAM" id="MobiDB-lite"/>
    </source>
</evidence>
<evidence type="ECO:0000313" key="3">
    <source>
        <dbReference type="Proteomes" id="UP000004728"/>
    </source>
</evidence>
<evidence type="ECO:0000313" key="2">
    <source>
        <dbReference type="EMBL" id="EGD59902.1"/>
    </source>
</evidence>
<sequence>MGPACPLSGQKNGRKWASTSGLSPFAGGTSSGGESPERERSRVSHPANLV</sequence>
<comment type="caution">
    <text evidence="2">The sequence shown here is derived from an EMBL/GenBank/DDBJ whole genome shotgun (WGS) entry which is preliminary data.</text>
</comment>
<dbReference type="Proteomes" id="UP000004728">
    <property type="component" value="Unassembled WGS sequence"/>
</dbReference>
<dbReference type="AlphaFoldDB" id="F1Z6B9"/>
<reference evidence="2 3" key="1">
    <citation type="journal article" date="2012" name="J. Bacteriol.">
        <title>Draft Genome Sequence of Novosphingobium nitrogenifigens Y88T.</title>
        <authorList>
            <person name="Strabala T.J."/>
            <person name="Macdonald L."/>
            <person name="Liu V."/>
            <person name="Smit A.M."/>
        </authorList>
    </citation>
    <scope>NUCLEOTIDE SEQUENCE [LARGE SCALE GENOMIC DNA]</scope>
    <source>
        <strain evidence="2 3">DSM 19370</strain>
    </source>
</reference>
<dbReference type="EMBL" id="AEWJ01000024">
    <property type="protein sequence ID" value="EGD59902.1"/>
    <property type="molecule type" value="Genomic_DNA"/>
</dbReference>
<organism evidence="2 3">
    <name type="scientific">Novosphingobium nitrogenifigens DSM 19370</name>
    <dbReference type="NCBI Taxonomy" id="983920"/>
    <lineage>
        <taxon>Bacteria</taxon>
        <taxon>Pseudomonadati</taxon>
        <taxon>Pseudomonadota</taxon>
        <taxon>Alphaproteobacteria</taxon>
        <taxon>Sphingomonadales</taxon>
        <taxon>Sphingomonadaceae</taxon>
        <taxon>Novosphingobium</taxon>
    </lineage>
</organism>
<dbReference type="HOGENOM" id="CLU_3120490_0_0_5"/>
<accession>F1Z6B9</accession>
<keyword evidence="3" id="KW-1185">Reference proteome</keyword>
<dbReference type="InParanoid" id="F1Z6B9"/>
<name>F1Z6B9_9SPHN</name>
<gene>
    <name evidence="2" type="ORF">Y88_2342</name>
</gene>